<dbReference type="EMBL" id="LAZR01044764">
    <property type="protein sequence ID" value="KKL03853.1"/>
    <property type="molecule type" value="Genomic_DNA"/>
</dbReference>
<protein>
    <submittedName>
        <fullName evidence="1">Uncharacterized protein</fullName>
    </submittedName>
</protein>
<reference evidence="1" key="1">
    <citation type="journal article" date="2015" name="Nature">
        <title>Complex archaea that bridge the gap between prokaryotes and eukaryotes.</title>
        <authorList>
            <person name="Spang A."/>
            <person name="Saw J.H."/>
            <person name="Jorgensen S.L."/>
            <person name="Zaremba-Niedzwiedzka K."/>
            <person name="Martijn J."/>
            <person name="Lind A.E."/>
            <person name="van Eijk R."/>
            <person name="Schleper C."/>
            <person name="Guy L."/>
            <person name="Ettema T.J."/>
        </authorList>
    </citation>
    <scope>NUCLEOTIDE SEQUENCE</scope>
</reference>
<dbReference type="AlphaFoldDB" id="A0A0F9CVE8"/>
<evidence type="ECO:0000313" key="1">
    <source>
        <dbReference type="EMBL" id="KKL03853.1"/>
    </source>
</evidence>
<sequence length="227" mass="24536">AWTGGVNISLIEKISVGIGGLPSGLHEFTFDSVEAGNLHDFGDRTRELLKMIPIVDTPVLLEDFETIGDWLAVERPAGADPSGTTIFVADTTTKTEGSRSITVKSDIVEGEFGVEKVLSPPLDFREATTLLLDNRNVDGSGTIWVELEDGTGVYLSTLKKGIVGGSFDEHKFDIESGDFHMDFVDVTKLRIMFDAAASGVAPNLIECGIDNLRTSTENTREAGYFFA</sequence>
<name>A0A0F9CVE8_9ZZZZ</name>
<accession>A0A0F9CVE8</accession>
<organism evidence="1">
    <name type="scientific">marine sediment metagenome</name>
    <dbReference type="NCBI Taxonomy" id="412755"/>
    <lineage>
        <taxon>unclassified sequences</taxon>
        <taxon>metagenomes</taxon>
        <taxon>ecological metagenomes</taxon>
    </lineage>
</organism>
<gene>
    <name evidence="1" type="ORF">LCGC14_2621960</name>
</gene>
<feature type="non-terminal residue" evidence="1">
    <location>
        <position position="1"/>
    </location>
</feature>
<proteinExistence type="predicted"/>
<comment type="caution">
    <text evidence="1">The sequence shown here is derived from an EMBL/GenBank/DDBJ whole genome shotgun (WGS) entry which is preliminary data.</text>
</comment>